<dbReference type="AlphaFoldDB" id="A0A423J8R2"/>
<dbReference type="Proteomes" id="UP000283260">
    <property type="component" value="Unassembled WGS sequence"/>
</dbReference>
<dbReference type="EMBL" id="MOBL01000007">
    <property type="protein sequence ID" value="RON34090.1"/>
    <property type="molecule type" value="Genomic_DNA"/>
</dbReference>
<organism evidence="1 2">
    <name type="scientific">Pseudomonas frederiksbergensis</name>
    <dbReference type="NCBI Taxonomy" id="104087"/>
    <lineage>
        <taxon>Bacteria</taxon>
        <taxon>Pseudomonadati</taxon>
        <taxon>Pseudomonadota</taxon>
        <taxon>Gammaproteobacteria</taxon>
        <taxon>Pseudomonadales</taxon>
        <taxon>Pseudomonadaceae</taxon>
        <taxon>Pseudomonas</taxon>
    </lineage>
</organism>
<gene>
    <name evidence="1" type="ORF">BK661_08325</name>
</gene>
<comment type="caution">
    <text evidence="1">The sequence shown here is derived from an EMBL/GenBank/DDBJ whole genome shotgun (WGS) entry which is preliminary data.</text>
</comment>
<reference evidence="1 2" key="1">
    <citation type="submission" date="2016-10" db="EMBL/GenBank/DDBJ databases">
        <title>Comparative genome analysis of multiple Pseudomonas spp. focuses on biocontrol and plant growth promoting traits.</title>
        <authorList>
            <person name="Tao X.-Y."/>
            <person name="Taylor C.G."/>
        </authorList>
    </citation>
    <scope>NUCLEOTIDE SEQUENCE [LARGE SCALE GENOMIC DNA]</scope>
    <source>
        <strain evidence="1 2">94G2</strain>
    </source>
</reference>
<evidence type="ECO:0000313" key="2">
    <source>
        <dbReference type="Proteomes" id="UP000283260"/>
    </source>
</evidence>
<name>A0A423J8R2_9PSED</name>
<protein>
    <submittedName>
        <fullName evidence="1">Uncharacterized protein</fullName>
    </submittedName>
</protein>
<evidence type="ECO:0000313" key="1">
    <source>
        <dbReference type="EMBL" id="RON34090.1"/>
    </source>
</evidence>
<accession>A0A423J8R2</accession>
<sequence>MSRPLALYRTLPANLPEDYCLNACYGFTSGSGEDPGVKALSENQYTLGTDSDWSADTHDLVVRCAIKSTQVLQQLFEEGGLAASDGELLLALEWTSADSCWRTLSQPFVLTKEDFFSGADTAELTLQLPAGSIRGNGLVTVQLLLGDPGSNSMFIGLASQRGSRLGSLTLPIEIVIDGDGSLFPVQEEALGADGPLWEMRATWSDPRDEPFTSGYVALILNRDHELFDQLRERRSEPNRQTPLMRQIVSSWIALVIHQVKTDLGSDFDTLLNHYGQTDDFASIADAVAAFIRLGELDTASLSALFATTQRWFDRRIREREITE</sequence>
<proteinExistence type="predicted"/>